<keyword evidence="2" id="KW-0812">Transmembrane</keyword>
<dbReference type="RefSeq" id="WP_103944426.1">
    <property type="nucleotide sequence ID" value="NZ_FNVO01000033.1"/>
</dbReference>
<evidence type="ECO:0000313" key="4">
    <source>
        <dbReference type="Proteomes" id="UP000236723"/>
    </source>
</evidence>
<feature type="region of interest" description="Disordered" evidence="1">
    <location>
        <begin position="74"/>
        <end position="115"/>
    </location>
</feature>
<dbReference type="EMBL" id="FNVO01000033">
    <property type="protein sequence ID" value="SEG92390.1"/>
    <property type="molecule type" value="Genomic_DNA"/>
</dbReference>
<gene>
    <name evidence="3" type="ORF">SAMN04489712_13338</name>
</gene>
<protein>
    <recommendedName>
        <fullName evidence="5">DUF2530 domain-containing protein</fullName>
    </recommendedName>
</protein>
<keyword evidence="2" id="KW-1133">Transmembrane helix</keyword>
<evidence type="ECO:0000256" key="2">
    <source>
        <dbReference type="SAM" id="Phobius"/>
    </source>
</evidence>
<dbReference type="Pfam" id="PF10745">
    <property type="entry name" value="DUF2530"/>
    <property type="match status" value="1"/>
</dbReference>
<evidence type="ECO:0000313" key="3">
    <source>
        <dbReference type="EMBL" id="SEG92390.1"/>
    </source>
</evidence>
<sequence>MTSPRRPDPPPLRTDDRLIAAVGSAAWAIALVVLLIVGLPEHDRWWLWVCATGIAIGGFGYWYLPRLHRGRAAAVQRRTDRGARQTPLPDRPSESGTADAEDAVADETPRAQPPA</sequence>
<dbReference type="InterPro" id="IPR019681">
    <property type="entry name" value="DUF2530"/>
</dbReference>
<keyword evidence="4" id="KW-1185">Reference proteome</keyword>
<accession>A0A1H6E406</accession>
<proteinExistence type="predicted"/>
<evidence type="ECO:0008006" key="5">
    <source>
        <dbReference type="Google" id="ProtNLM"/>
    </source>
</evidence>
<reference evidence="4" key="1">
    <citation type="submission" date="2016-10" db="EMBL/GenBank/DDBJ databases">
        <authorList>
            <person name="Varghese N."/>
            <person name="Submissions S."/>
        </authorList>
    </citation>
    <scope>NUCLEOTIDE SEQUENCE [LARGE SCALE GENOMIC DNA]</scope>
    <source>
        <strain evidence="4">DSM 43163</strain>
    </source>
</reference>
<organism evidence="3 4">
    <name type="scientific">Thermomonospora echinospora</name>
    <dbReference type="NCBI Taxonomy" id="1992"/>
    <lineage>
        <taxon>Bacteria</taxon>
        <taxon>Bacillati</taxon>
        <taxon>Actinomycetota</taxon>
        <taxon>Actinomycetes</taxon>
        <taxon>Streptosporangiales</taxon>
        <taxon>Thermomonosporaceae</taxon>
        <taxon>Thermomonospora</taxon>
    </lineage>
</organism>
<feature type="transmembrane region" description="Helical" evidence="2">
    <location>
        <begin position="18"/>
        <end position="39"/>
    </location>
</feature>
<evidence type="ECO:0000256" key="1">
    <source>
        <dbReference type="SAM" id="MobiDB-lite"/>
    </source>
</evidence>
<dbReference type="OrthoDB" id="3541062at2"/>
<keyword evidence="2" id="KW-0472">Membrane</keyword>
<dbReference type="Proteomes" id="UP000236723">
    <property type="component" value="Unassembled WGS sequence"/>
</dbReference>
<name>A0A1H6E406_9ACTN</name>
<dbReference type="AlphaFoldDB" id="A0A1H6E406"/>
<feature type="transmembrane region" description="Helical" evidence="2">
    <location>
        <begin position="45"/>
        <end position="64"/>
    </location>
</feature>